<dbReference type="InterPro" id="IPR011948">
    <property type="entry name" value="Dullard_phosphatase"/>
</dbReference>
<reference evidence="2 3" key="1">
    <citation type="submission" date="2016-11" db="EMBL/GenBank/DDBJ databases">
        <title>The macronuclear genome of Stentor coeruleus: a giant cell with tiny introns.</title>
        <authorList>
            <person name="Slabodnick M."/>
            <person name="Ruby J.G."/>
            <person name="Reiff S.B."/>
            <person name="Swart E.C."/>
            <person name="Gosai S."/>
            <person name="Prabakaran S."/>
            <person name="Witkowska E."/>
            <person name="Larue G.E."/>
            <person name="Fisher S."/>
            <person name="Freeman R.M."/>
            <person name="Gunawardena J."/>
            <person name="Chu W."/>
            <person name="Stover N.A."/>
            <person name="Gregory B.D."/>
            <person name="Nowacki M."/>
            <person name="Derisi J."/>
            <person name="Roy S.W."/>
            <person name="Marshall W.F."/>
            <person name="Sood P."/>
        </authorList>
    </citation>
    <scope>NUCLEOTIDE SEQUENCE [LARGE SCALE GENOMIC DNA]</scope>
    <source>
        <strain evidence="2">WM001</strain>
    </source>
</reference>
<evidence type="ECO:0000313" key="2">
    <source>
        <dbReference type="EMBL" id="OMJ84531.1"/>
    </source>
</evidence>
<dbReference type="InterPro" id="IPR050365">
    <property type="entry name" value="TIM50"/>
</dbReference>
<gene>
    <name evidence="2" type="ORF">SteCoe_14338</name>
</gene>
<dbReference type="PROSITE" id="PS50969">
    <property type="entry name" value="FCP1"/>
    <property type="match status" value="1"/>
</dbReference>
<evidence type="ECO:0000259" key="1">
    <source>
        <dbReference type="PROSITE" id="PS50969"/>
    </source>
</evidence>
<dbReference type="NCBIfam" id="TIGR02251">
    <property type="entry name" value="HIF-SF_euk"/>
    <property type="match status" value="1"/>
</dbReference>
<dbReference type="EMBL" id="MPUH01000266">
    <property type="protein sequence ID" value="OMJ84531.1"/>
    <property type="molecule type" value="Genomic_DNA"/>
</dbReference>
<protein>
    <recommendedName>
        <fullName evidence="1">FCP1 homology domain-containing protein</fullName>
    </recommendedName>
</protein>
<dbReference type="OrthoDB" id="290840at2759"/>
<dbReference type="InterPro" id="IPR036412">
    <property type="entry name" value="HAD-like_sf"/>
</dbReference>
<sequence length="254" mass="29825">MDLPEIRSPKKADLLQMVQELPEITARAPNLIFSAPVLHIVNEEDSHTYDTDSEPEPMTIIKNPKCRVLAMKTRETPRITLVLDLDETLVHSEMNPLPHSDVIFKIKVNQIEHTIYVAYRPGLLEFLKSVCKKFEVVIFTASMKKYAEQVLKSLEQHVRLRYKLYRENCIEVKGQYIKDLRILGRDLRNVVIVDNSEQAFSCQPENGILISSWFKDQKDNELENVYNFLMNMELYEDVRDFLRISKYKSYRNLN</sequence>
<dbReference type="PANTHER" id="PTHR12210">
    <property type="entry name" value="DULLARD PROTEIN PHOSPHATASE"/>
    <property type="match status" value="1"/>
</dbReference>
<dbReference type="AlphaFoldDB" id="A0A1R2C6D0"/>
<dbReference type="InterPro" id="IPR023214">
    <property type="entry name" value="HAD_sf"/>
</dbReference>
<accession>A0A1R2C6D0</accession>
<keyword evidence="3" id="KW-1185">Reference proteome</keyword>
<dbReference type="Pfam" id="PF03031">
    <property type="entry name" value="NIF"/>
    <property type="match status" value="1"/>
</dbReference>
<dbReference type="Proteomes" id="UP000187209">
    <property type="component" value="Unassembled WGS sequence"/>
</dbReference>
<dbReference type="SUPFAM" id="SSF56784">
    <property type="entry name" value="HAD-like"/>
    <property type="match status" value="1"/>
</dbReference>
<dbReference type="Gene3D" id="3.40.50.1000">
    <property type="entry name" value="HAD superfamily/HAD-like"/>
    <property type="match status" value="1"/>
</dbReference>
<feature type="domain" description="FCP1 homology" evidence="1">
    <location>
        <begin position="74"/>
        <end position="232"/>
    </location>
</feature>
<comment type="caution">
    <text evidence="2">The sequence shown here is derived from an EMBL/GenBank/DDBJ whole genome shotgun (WGS) entry which is preliminary data.</text>
</comment>
<proteinExistence type="predicted"/>
<dbReference type="GO" id="GO:0016791">
    <property type="term" value="F:phosphatase activity"/>
    <property type="evidence" value="ECO:0007669"/>
    <property type="project" value="InterPro"/>
</dbReference>
<dbReference type="CDD" id="cd07521">
    <property type="entry name" value="HAD_FCP1-like"/>
    <property type="match status" value="1"/>
</dbReference>
<dbReference type="SMART" id="SM00577">
    <property type="entry name" value="CPDc"/>
    <property type="match status" value="1"/>
</dbReference>
<evidence type="ECO:0000313" key="3">
    <source>
        <dbReference type="Proteomes" id="UP000187209"/>
    </source>
</evidence>
<organism evidence="2 3">
    <name type="scientific">Stentor coeruleus</name>
    <dbReference type="NCBI Taxonomy" id="5963"/>
    <lineage>
        <taxon>Eukaryota</taxon>
        <taxon>Sar</taxon>
        <taxon>Alveolata</taxon>
        <taxon>Ciliophora</taxon>
        <taxon>Postciliodesmatophora</taxon>
        <taxon>Heterotrichea</taxon>
        <taxon>Heterotrichida</taxon>
        <taxon>Stentoridae</taxon>
        <taxon>Stentor</taxon>
    </lineage>
</organism>
<dbReference type="InterPro" id="IPR004274">
    <property type="entry name" value="FCP1_dom"/>
</dbReference>
<dbReference type="FunFam" id="3.40.50.1000:FF:000093">
    <property type="entry name" value="NLI interacting factor-like phosphatase family protein"/>
    <property type="match status" value="1"/>
</dbReference>
<name>A0A1R2C6D0_9CILI</name>